<evidence type="ECO:0000313" key="3">
    <source>
        <dbReference type="Proteomes" id="UP000552038"/>
    </source>
</evidence>
<comment type="caution">
    <text evidence="2">The sequence shown here is derived from an EMBL/GenBank/DDBJ whole genome shotgun (WGS) entry which is preliminary data.</text>
</comment>
<gene>
    <name evidence="2" type="ORF">HMI46_05795</name>
</gene>
<keyword evidence="1" id="KW-0812">Transmembrane</keyword>
<name>A0AAP6ZZF1_PAEAL</name>
<dbReference type="RefSeq" id="WP_163976156.1">
    <property type="nucleotide sequence ID" value="NZ_JABFOR010000005.1"/>
</dbReference>
<evidence type="ECO:0000256" key="1">
    <source>
        <dbReference type="SAM" id="Phobius"/>
    </source>
</evidence>
<accession>A0AAP6ZZF1</accession>
<protein>
    <submittedName>
        <fullName evidence="2">Uncharacterized protein</fullName>
    </submittedName>
</protein>
<dbReference type="EMBL" id="JABFOR010000005">
    <property type="protein sequence ID" value="NOJ70063.1"/>
    <property type="molecule type" value="Genomic_DNA"/>
</dbReference>
<keyword evidence="1" id="KW-1133">Transmembrane helix</keyword>
<keyword evidence="1" id="KW-0472">Membrane</keyword>
<dbReference type="Proteomes" id="UP000552038">
    <property type="component" value="Unassembled WGS sequence"/>
</dbReference>
<feature type="transmembrane region" description="Helical" evidence="1">
    <location>
        <begin position="43"/>
        <end position="63"/>
    </location>
</feature>
<proteinExistence type="predicted"/>
<reference evidence="2 3" key="1">
    <citation type="submission" date="2020-05" db="EMBL/GenBank/DDBJ databases">
        <title>Whole genome sequencing and identification of novel metabolites from Paenibacillus alvei strain JR949.</title>
        <authorList>
            <person name="Rajendhran J."/>
            <person name="Sree Pranav P."/>
            <person name="Mahalakshmi B."/>
            <person name="Karthikeyan R."/>
        </authorList>
    </citation>
    <scope>NUCLEOTIDE SEQUENCE [LARGE SCALE GENOMIC DNA]</scope>
    <source>
        <strain evidence="2 3">JR949</strain>
    </source>
</reference>
<feature type="transmembrane region" description="Helical" evidence="1">
    <location>
        <begin position="7"/>
        <end position="23"/>
    </location>
</feature>
<dbReference type="AlphaFoldDB" id="A0AAP6ZZF1"/>
<sequence>MRTMKTFLLMLAELLLGMYYGIFRKGEHFDKKTAHLSGYRYLAFVMALLLTLLLLTICLYLFIQ</sequence>
<evidence type="ECO:0000313" key="2">
    <source>
        <dbReference type="EMBL" id="NOJ70063.1"/>
    </source>
</evidence>
<organism evidence="2 3">
    <name type="scientific">Paenibacillus alvei</name>
    <name type="common">Bacillus alvei</name>
    <dbReference type="NCBI Taxonomy" id="44250"/>
    <lineage>
        <taxon>Bacteria</taxon>
        <taxon>Bacillati</taxon>
        <taxon>Bacillota</taxon>
        <taxon>Bacilli</taxon>
        <taxon>Bacillales</taxon>
        <taxon>Paenibacillaceae</taxon>
        <taxon>Paenibacillus</taxon>
    </lineage>
</organism>